<organism evidence="3 4">
    <name type="scientific">Rhypophila decipiens</name>
    <dbReference type="NCBI Taxonomy" id="261697"/>
    <lineage>
        <taxon>Eukaryota</taxon>
        <taxon>Fungi</taxon>
        <taxon>Dikarya</taxon>
        <taxon>Ascomycota</taxon>
        <taxon>Pezizomycotina</taxon>
        <taxon>Sordariomycetes</taxon>
        <taxon>Sordariomycetidae</taxon>
        <taxon>Sordariales</taxon>
        <taxon>Naviculisporaceae</taxon>
        <taxon>Rhypophila</taxon>
    </lineage>
</organism>
<feature type="compositionally biased region" description="Low complexity" evidence="1">
    <location>
        <begin position="293"/>
        <end position="302"/>
    </location>
</feature>
<dbReference type="Pfam" id="PF00533">
    <property type="entry name" value="BRCT"/>
    <property type="match status" value="1"/>
</dbReference>
<feature type="region of interest" description="Disordered" evidence="1">
    <location>
        <begin position="254"/>
        <end position="344"/>
    </location>
</feature>
<gene>
    <name evidence="3" type="ORF">QBC37DRAFT_84564</name>
</gene>
<proteinExistence type="predicted"/>
<evidence type="ECO:0000313" key="3">
    <source>
        <dbReference type="EMBL" id="KAK4216698.1"/>
    </source>
</evidence>
<name>A0AAN7BAD2_9PEZI</name>
<dbReference type="SUPFAM" id="SSF52113">
    <property type="entry name" value="BRCT domain"/>
    <property type="match status" value="1"/>
</dbReference>
<dbReference type="InterPro" id="IPR001357">
    <property type="entry name" value="BRCT_dom"/>
</dbReference>
<reference evidence="3" key="1">
    <citation type="journal article" date="2023" name="Mol. Phylogenet. Evol.">
        <title>Genome-scale phylogeny and comparative genomics of the fungal order Sordariales.</title>
        <authorList>
            <person name="Hensen N."/>
            <person name="Bonometti L."/>
            <person name="Westerberg I."/>
            <person name="Brannstrom I.O."/>
            <person name="Guillou S."/>
            <person name="Cros-Aarteil S."/>
            <person name="Calhoun S."/>
            <person name="Haridas S."/>
            <person name="Kuo A."/>
            <person name="Mondo S."/>
            <person name="Pangilinan J."/>
            <person name="Riley R."/>
            <person name="LaButti K."/>
            <person name="Andreopoulos B."/>
            <person name="Lipzen A."/>
            <person name="Chen C."/>
            <person name="Yan M."/>
            <person name="Daum C."/>
            <person name="Ng V."/>
            <person name="Clum A."/>
            <person name="Steindorff A."/>
            <person name="Ohm R.A."/>
            <person name="Martin F."/>
            <person name="Silar P."/>
            <person name="Natvig D.O."/>
            <person name="Lalanne C."/>
            <person name="Gautier V."/>
            <person name="Ament-Velasquez S.L."/>
            <person name="Kruys A."/>
            <person name="Hutchinson M.I."/>
            <person name="Powell A.J."/>
            <person name="Barry K."/>
            <person name="Miller A.N."/>
            <person name="Grigoriev I.V."/>
            <person name="Debuchy R."/>
            <person name="Gladieux P."/>
            <person name="Hiltunen Thoren M."/>
            <person name="Johannesson H."/>
        </authorList>
    </citation>
    <scope>NUCLEOTIDE SEQUENCE</scope>
    <source>
        <strain evidence="3">PSN293</strain>
    </source>
</reference>
<dbReference type="PROSITE" id="PS50172">
    <property type="entry name" value="BRCT"/>
    <property type="match status" value="1"/>
</dbReference>
<sequence length="344" mass="39600">MGPRKGPRPEVNPRPIFQGLVIAVTGFKGGKWNETNMSRWISLRKGRLSSQMDASVTHLVCSEEDVKQKHPKVREAQKRGIKNCKLVTLDWLEDSMHAKRVLPEGDFSPQKALLKAKKIEARKKQVEKGFEQAVKTVNTNLYHHYQDHTYFTYVVTLRRDHVTPGERYVLFLEESNNSKPHLYWFFAKYYKNKGNTYAHVYRPSFTSGLFQREFDHFKHFFKTKTGIDWDDRLIKEGMAPADKKFFHYTSPTGGKPVGWVPPGNEKPDPPPPLPNPSFLNLDDLDLQQPSSIPEDAAASDSQQQHEEEDQQPPTIEMLENHDQLHNTMETEAEEMEAAEGGGRR</sequence>
<accession>A0AAN7BAD2</accession>
<comment type="caution">
    <text evidence="3">The sequence shown here is derived from an EMBL/GenBank/DDBJ whole genome shotgun (WGS) entry which is preliminary data.</text>
</comment>
<protein>
    <recommendedName>
        <fullName evidence="2">BRCT domain-containing protein</fullName>
    </recommendedName>
</protein>
<dbReference type="AlphaFoldDB" id="A0AAN7BAD2"/>
<dbReference type="EMBL" id="MU858066">
    <property type="protein sequence ID" value="KAK4216698.1"/>
    <property type="molecule type" value="Genomic_DNA"/>
</dbReference>
<evidence type="ECO:0000256" key="1">
    <source>
        <dbReference type="SAM" id="MobiDB-lite"/>
    </source>
</evidence>
<evidence type="ECO:0000259" key="2">
    <source>
        <dbReference type="PROSITE" id="PS50172"/>
    </source>
</evidence>
<reference evidence="3" key="2">
    <citation type="submission" date="2023-05" db="EMBL/GenBank/DDBJ databases">
        <authorList>
            <consortium name="Lawrence Berkeley National Laboratory"/>
            <person name="Steindorff A."/>
            <person name="Hensen N."/>
            <person name="Bonometti L."/>
            <person name="Westerberg I."/>
            <person name="Brannstrom I.O."/>
            <person name="Guillou S."/>
            <person name="Cros-Aarteil S."/>
            <person name="Calhoun S."/>
            <person name="Haridas S."/>
            <person name="Kuo A."/>
            <person name="Mondo S."/>
            <person name="Pangilinan J."/>
            <person name="Riley R."/>
            <person name="Labutti K."/>
            <person name="Andreopoulos B."/>
            <person name="Lipzen A."/>
            <person name="Chen C."/>
            <person name="Yanf M."/>
            <person name="Daum C."/>
            <person name="Ng V."/>
            <person name="Clum A."/>
            <person name="Ohm R."/>
            <person name="Martin F."/>
            <person name="Silar P."/>
            <person name="Natvig D."/>
            <person name="Lalanne C."/>
            <person name="Gautier V."/>
            <person name="Ament-Velasquez S.L."/>
            <person name="Kruys A."/>
            <person name="Hutchinson M.I."/>
            <person name="Powell A.J."/>
            <person name="Barry K."/>
            <person name="Miller A.N."/>
            <person name="Grigoriev I.V."/>
            <person name="Debuchy R."/>
            <person name="Gladieux P."/>
            <person name="Thoren M.H."/>
            <person name="Johannesson H."/>
        </authorList>
    </citation>
    <scope>NUCLEOTIDE SEQUENCE</scope>
    <source>
        <strain evidence="3">PSN293</strain>
    </source>
</reference>
<feature type="domain" description="BRCT" evidence="2">
    <location>
        <begin position="12"/>
        <end position="109"/>
    </location>
</feature>
<keyword evidence="4" id="KW-1185">Reference proteome</keyword>
<dbReference type="InterPro" id="IPR036420">
    <property type="entry name" value="BRCT_dom_sf"/>
</dbReference>
<dbReference type="Proteomes" id="UP001301769">
    <property type="component" value="Unassembled WGS sequence"/>
</dbReference>
<dbReference type="Gene3D" id="3.40.50.10190">
    <property type="entry name" value="BRCT domain"/>
    <property type="match status" value="1"/>
</dbReference>
<evidence type="ECO:0000313" key="4">
    <source>
        <dbReference type="Proteomes" id="UP001301769"/>
    </source>
</evidence>